<evidence type="ECO:0000313" key="3">
    <source>
        <dbReference type="Proteomes" id="UP000035642"/>
    </source>
</evidence>
<evidence type="ECO:0000313" key="4">
    <source>
        <dbReference type="WBParaSite" id="ACAC_0000390501-mRNA-1"/>
    </source>
</evidence>
<reference evidence="3" key="1">
    <citation type="submission" date="2012-09" db="EMBL/GenBank/DDBJ databases">
        <authorList>
            <person name="Martin A.A."/>
        </authorList>
    </citation>
    <scope>NUCLEOTIDE SEQUENCE</scope>
</reference>
<feature type="domain" description="Tudor" evidence="2">
    <location>
        <begin position="2"/>
        <end position="52"/>
    </location>
</feature>
<accession>A0A0K0D1G0</accession>
<sequence length="223" mass="25103">MSWTRVLVESRLDAAHANVYLVDSGARQMVNVRSLYEMPREMRRFPPQAIPVLPSISSSPDLAPGEWGKLANIRITVRMNAVKENRFVCDQLTVYEAFTRADFDFGAAIRNGIELERANFSFIAMDDKRYNIIGPSQITPSNGAFRIGQSSQGRPDFSVFFVSIIGVVMAVASLLLIIGYAYRRVQVERARRRENVQETPNYLKQIRLSTSDDVGDSSCSRNS</sequence>
<organism evidence="3 4">
    <name type="scientific">Angiostrongylus cantonensis</name>
    <name type="common">Rat lungworm</name>
    <dbReference type="NCBI Taxonomy" id="6313"/>
    <lineage>
        <taxon>Eukaryota</taxon>
        <taxon>Metazoa</taxon>
        <taxon>Ecdysozoa</taxon>
        <taxon>Nematoda</taxon>
        <taxon>Chromadorea</taxon>
        <taxon>Rhabditida</taxon>
        <taxon>Rhabditina</taxon>
        <taxon>Rhabditomorpha</taxon>
        <taxon>Strongyloidea</taxon>
        <taxon>Metastrongylidae</taxon>
        <taxon>Angiostrongylus</taxon>
    </lineage>
</organism>
<keyword evidence="3" id="KW-1185">Reference proteome</keyword>
<reference evidence="4" key="2">
    <citation type="submission" date="2017-02" db="UniProtKB">
        <authorList>
            <consortium name="WormBaseParasite"/>
        </authorList>
    </citation>
    <scope>IDENTIFICATION</scope>
</reference>
<name>A0A0K0D1G0_ANGCA</name>
<feature type="transmembrane region" description="Helical" evidence="1">
    <location>
        <begin position="159"/>
        <end position="182"/>
    </location>
</feature>
<protein>
    <submittedName>
        <fullName evidence="4">Tudor domain-containing protein</fullName>
    </submittedName>
</protein>
<dbReference type="AlphaFoldDB" id="A0A0K0D1G0"/>
<proteinExistence type="predicted"/>
<dbReference type="WBParaSite" id="ACAC_0000390501-mRNA-1">
    <property type="protein sequence ID" value="ACAC_0000390501-mRNA-1"/>
    <property type="gene ID" value="ACAC_0000390501"/>
</dbReference>
<dbReference type="Pfam" id="PF00567">
    <property type="entry name" value="TUDOR"/>
    <property type="match status" value="1"/>
</dbReference>
<dbReference type="InterPro" id="IPR002999">
    <property type="entry name" value="Tudor"/>
</dbReference>
<keyword evidence="1" id="KW-1133">Transmembrane helix</keyword>
<keyword evidence="1" id="KW-0812">Transmembrane</keyword>
<dbReference type="Proteomes" id="UP000035642">
    <property type="component" value="Unassembled WGS sequence"/>
</dbReference>
<evidence type="ECO:0000259" key="2">
    <source>
        <dbReference type="Pfam" id="PF00567"/>
    </source>
</evidence>
<evidence type="ECO:0000256" key="1">
    <source>
        <dbReference type="SAM" id="Phobius"/>
    </source>
</evidence>
<dbReference type="SUPFAM" id="SSF63748">
    <property type="entry name" value="Tudor/PWWP/MBT"/>
    <property type="match status" value="1"/>
</dbReference>
<dbReference type="Gene3D" id="2.30.30.140">
    <property type="match status" value="1"/>
</dbReference>
<keyword evidence="1" id="KW-0472">Membrane</keyword>